<feature type="domain" description="Acyltransferase 3" evidence="2">
    <location>
        <begin position="26"/>
        <end position="294"/>
    </location>
</feature>
<keyword evidence="1" id="KW-0812">Transmembrane</keyword>
<accession>A0A081RGD4</accession>
<gene>
    <name evidence="3" type="ORF">BV95_01547</name>
</gene>
<dbReference type="EMBL" id="JFHR01000012">
    <property type="protein sequence ID" value="KEQ54257.1"/>
    <property type="molecule type" value="Genomic_DNA"/>
</dbReference>
<dbReference type="PANTHER" id="PTHR23028:SF53">
    <property type="entry name" value="ACYL_TRANSF_3 DOMAIN-CONTAINING PROTEIN"/>
    <property type="match status" value="1"/>
</dbReference>
<dbReference type="Proteomes" id="UP000028411">
    <property type="component" value="Unassembled WGS sequence"/>
</dbReference>
<keyword evidence="1" id="KW-0472">Membrane</keyword>
<feature type="transmembrane region" description="Helical" evidence="1">
    <location>
        <begin position="216"/>
        <end position="234"/>
    </location>
</feature>
<feature type="transmembrane region" description="Helical" evidence="1">
    <location>
        <begin position="271"/>
        <end position="289"/>
    </location>
</feature>
<name>A0A081RGD4_SPHCR</name>
<reference evidence="3 4" key="1">
    <citation type="submission" date="2014-02" db="EMBL/GenBank/DDBJ databases">
        <title>Whole genome sequence of Sphingobium chlorophenolicum NBRC 16172.</title>
        <authorList>
            <person name="Gan H.M."/>
            <person name="Gan H.Y."/>
            <person name="Chew T.H."/>
            <person name="Savka M.A."/>
        </authorList>
    </citation>
    <scope>NUCLEOTIDE SEQUENCE [LARGE SCALE GENOMIC DNA]</scope>
    <source>
        <strain evidence="3 4">NBRC 16172</strain>
    </source>
</reference>
<dbReference type="InterPro" id="IPR002656">
    <property type="entry name" value="Acyl_transf_3_dom"/>
</dbReference>
<dbReference type="eggNOG" id="COG1835">
    <property type="taxonomic scope" value="Bacteria"/>
</dbReference>
<protein>
    <submittedName>
        <fullName evidence="3">Acyltransferase 3</fullName>
    </submittedName>
</protein>
<dbReference type="GO" id="GO:0000271">
    <property type="term" value="P:polysaccharide biosynthetic process"/>
    <property type="evidence" value="ECO:0007669"/>
    <property type="project" value="TreeGrafter"/>
</dbReference>
<dbReference type="PATRIC" id="fig|46429.4.peg.1511"/>
<dbReference type="PANTHER" id="PTHR23028">
    <property type="entry name" value="ACETYLTRANSFERASE"/>
    <property type="match status" value="1"/>
</dbReference>
<keyword evidence="1" id="KW-1133">Transmembrane helix</keyword>
<evidence type="ECO:0000313" key="3">
    <source>
        <dbReference type="EMBL" id="KEQ54257.1"/>
    </source>
</evidence>
<organism evidence="3 4">
    <name type="scientific">Sphingobium chlorophenolicum</name>
    <dbReference type="NCBI Taxonomy" id="46429"/>
    <lineage>
        <taxon>Bacteria</taxon>
        <taxon>Pseudomonadati</taxon>
        <taxon>Pseudomonadota</taxon>
        <taxon>Alphaproteobacteria</taxon>
        <taxon>Sphingomonadales</taxon>
        <taxon>Sphingomonadaceae</taxon>
        <taxon>Sphingobium</taxon>
    </lineage>
</organism>
<evidence type="ECO:0000256" key="1">
    <source>
        <dbReference type="SAM" id="Phobius"/>
    </source>
</evidence>
<dbReference type="GO" id="GO:0016020">
    <property type="term" value="C:membrane"/>
    <property type="evidence" value="ECO:0007669"/>
    <property type="project" value="TreeGrafter"/>
</dbReference>
<feature type="transmembrane region" description="Helical" evidence="1">
    <location>
        <begin position="55"/>
        <end position="77"/>
    </location>
</feature>
<feature type="transmembrane region" description="Helical" evidence="1">
    <location>
        <begin position="89"/>
        <end position="109"/>
    </location>
</feature>
<proteinExistence type="predicted"/>
<dbReference type="OrthoDB" id="9796461at2"/>
<feature type="transmembrane region" description="Helical" evidence="1">
    <location>
        <begin position="129"/>
        <end position="153"/>
    </location>
</feature>
<feature type="transmembrane region" description="Helical" evidence="1">
    <location>
        <begin position="160"/>
        <end position="177"/>
    </location>
</feature>
<evidence type="ECO:0000259" key="2">
    <source>
        <dbReference type="Pfam" id="PF01757"/>
    </source>
</evidence>
<evidence type="ECO:0000313" key="4">
    <source>
        <dbReference type="Proteomes" id="UP000028411"/>
    </source>
</evidence>
<dbReference type="Pfam" id="PF01757">
    <property type="entry name" value="Acyl_transf_3"/>
    <property type="match status" value="1"/>
</dbReference>
<keyword evidence="3" id="KW-0012">Acyltransferase</keyword>
<dbReference type="GO" id="GO:0016747">
    <property type="term" value="F:acyltransferase activity, transferring groups other than amino-acyl groups"/>
    <property type="evidence" value="ECO:0007669"/>
    <property type="project" value="InterPro"/>
</dbReference>
<dbReference type="AlphaFoldDB" id="A0A081RGD4"/>
<sequence length="347" mass="38337">MNASIAAPHPLARPVAEADTPHVSILDGWRGISILLVLAAHMLPLSPKALKLNEAVGMVGMSLFFTLSGFLITKALLKDSSVLPFLIKRLFRIVPLAWTFVLLVVATQASSWQTVAANLLFFANNHKPYLFFAGHLWSLSLEMQFYMFVALLVAIGGRRAIMALPLLAAAVTLYRAVNGITAGVHTFDRIDEILAGAILAIAIGRGWRPSESWCRPWVWALLLACNLIGSLPYMQHHFPLLAYLRPYLAAGAVGLSIFAPDSAVTRYMSSVPLRYVAQISFALYVLHPLSYKGWLGSGDTMERYLKRPLCFLLSFAAAHLSTFHFERPLNRFGHRLASQVKRGRADP</sequence>
<comment type="caution">
    <text evidence="3">The sequence shown here is derived from an EMBL/GenBank/DDBJ whole genome shotgun (WGS) entry which is preliminary data.</text>
</comment>
<feature type="transmembrane region" description="Helical" evidence="1">
    <location>
        <begin position="240"/>
        <end position="259"/>
    </location>
</feature>
<dbReference type="InterPro" id="IPR050879">
    <property type="entry name" value="Acyltransferase_3"/>
</dbReference>
<keyword evidence="3" id="KW-0808">Transferase</keyword>